<dbReference type="EMBL" id="UINC01030680">
    <property type="protein sequence ID" value="SVB15466.1"/>
    <property type="molecule type" value="Genomic_DNA"/>
</dbReference>
<dbReference type="AlphaFoldDB" id="A0A382BNR1"/>
<reference evidence="1" key="1">
    <citation type="submission" date="2018-05" db="EMBL/GenBank/DDBJ databases">
        <authorList>
            <person name="Lanie J.A."/>
            <person name="Ng W.-L."/>
            <person name="Kazmierczak K.M."/>
            <person name="Andrzejewski T.M."/>
            <person name="Davidsen T.M."/>
            <person name="Wayne K.J."/>
            <person name="Tettelin H."/>
            <person name="Glass J.I."/>
            <person name="Rusch D."/>
            <person name="Podicherti R."/>
            <person name="Tsui H.-C.T."/>
            <person name="Winkler M.E."/>
        </authorList>
    </citation>
    <scope>NUCLEOTIDE SEQUENCE</scope>
</reference>
<organism evidence="1">
    <name type="scientific">marine metagenome</name>
    <dbReference type="NCBI Taxonomy" id="408172"/>
    <lineage>
        <taxon>unclassified sequences</taxon>
        <taxon>metagenomes</taxon>
        <taxon>ecological metagenomes</taxon>
    </lineage>
</organism>
<name>A0A382BNR1_9ZZZZ</name>
<feature type="non-terminal residue" evidence="1">
    <location>
        <position position="30"/>
    </location>
</feature>
<protein>
    <submittedName>
        <fullName evidence="1">Uncharacterized protein</fullName>
    </submittedName>
</protein>
<proteinExistence type="predicted"/>
<sequence length="30" mass="3251">MVNNIPDIVKRVPVHTKIIPGISLTVIVAL</sequence>
<accession>A0A382BNR1</accession>
<gene>
    <name evidence="1" type="ORF">METZ01_LOCUS168320</name>
</gene>
<evidence type="ECO:0000313" key="1">
    <source>
        <dbReference type="EMBL" id="SVB15466.1"/>
    </source>
</evidence>